<protein>
    <submittedName>
        <fullName evidence="5">Protease inhibitor I42 family protein</fullName>
    </submittedName>
</protein>
<evidence type="ECO:0000256" key="1">
    <source>
        <dbReference type="ARBA" id="ARBA00022690"/>
    </source>
</evidence>
<keyword evidence="2" id="KW-0789">Thiol protease inhibitor</keyword>
<feature type="signal peptide" evidence="3">
    <location>
        <begin position="1"/>
        <end position="20"/>
    </location>
</feature>
<name>A0A8I1W8Y1_PLESH</name>
<reference evidence="5" key="1">
    <citation type="submission" date="2021-03" db="EMBL/GenBank/DDBJ databases">
        <title>Plesiomonas shigelloides zfcc0051, isolated from zebrafish feces.</title>
        <authorList>
            <person name="Vanderhoek Z."/>
            <person name="Gaulke C."/>
        </authorList>
    </citation>
    <scope>NUCLEOTIDE SEQUENCE</scope>
    <source>
        <strain evidence="5">Zfcc0051</strain>
    </source>
</reference>
<accession>A0A8I1W8Y1</accession>
<dbReference type="SUPFAM" id="SSF141066">
    <property type="entry name" value="ICP-like"/>
    <property type="match status" value="1"/>
</dbReference>
<dbReference type="RefSeq" id="WP_207542795.1">
    <property type="nucleotide sequence ID" value="NZ_JAFNAA010000041.1"/>
</dbReference>
<organism evidence="5 6">
    <name type="scientific">Plesiomonas shigelloides</name>
    <name type="common">Aeromonas shigelloides</name>
    <dbReference type="NCBI Taxonomy" id="703"/>
    <lineage>
        <taxon>Bacteria</taxon>
        <taxon>Pseudomonadati</taxon>
        <taxon>Pseudomonadota</taxon>
        <taxon>Gammaproteobacteria</taxon>
        <taxon>Enterobacterales</taxon>
        <taxon>Enterobacteriaceae</taxon>
        <taxon>Plesiomonas</taxon>
    </lineage>
</organism>
<sequence>MKKSTLLVASIILSSITAFSISAKTEIPKEEMIKLNAIAEVELPANPTTGNLWIVRQLPTEVALVAMDYEQSPDCKKGMVGCGGKSVLHLKGVSKGTGELVLQYAHPTGELPAEKHVIKVMVE</sequence>
<dbReference type="AlphaFoldDB" id="A0A8I1W8Y1"/>
<feature type="domain" description="Proteinase inhibitor I42 chagasin" evidence="4">
    <location>
        <begin position="33"/>
        <end position="115"/>
    </location>
</feature>
<evidence type="ECO:0000313" key="6">
    <source>
        <dbReference type="Proteomes" id="UP000664658"/>
    </source>
</evidence>
<dbReference type="InterPro" id="IPR036331">
    <property type="entry name" value="Chagasin-like_sf"/>
</dbReference>
<dbReference type="Proteomes" id="UP000664658">
    <property type="component" value="Unassembled WGS sequence"/>
</dbReference>
<comment type="caution">
    <text evidence="5">The sequence shown here is derived from an EMBL/GenBank/DDBJ whole genome shotgun (WGS) entry which is preliminary data.</text>
</comment>
<proteinExistence type="predicted"/>
<feature type="chain" id="PRO_5034605031" evidence="3">
    <location>
        <begin position="21"/>
        <end position="123"/>
    </location>
</feature>
<keyword evidence="3" id="KW-0732">Signal</keyword>
<dbReference type="Gene3D" id="2.60.40.2020">
    <property type="match status" value="1"/>
</dbReference>
<dbReference type="Pfam" id="PF09394">
    <property type="entry name" value="Inhibitor_I42"/>
    <property type="match status" value="1"/>
</dbReference>
<evidence type="ECO:0000256" key="2">
    <source>
        <dbReference type="ARBA" id="ARBA00022704"/>
    </source>
</evidence>
<dbReference type="GO" id="GO:0004869">
    <property type="term" value="F:cysteine-type endopeptidase inhibitor activity"/>
    <property type="evidence" value="ECO:0007669"/>
    <property type="project" value="UniProtKB-KW"/>
</dbReference>
<keyword evidence="1" id="KW-0646">Protease inhibitor</keyword>
<gene>
    <name evidence="5" type="ORF">J2R62_16895</name>
</gene>
<dbReference type="EMBL" id="JAFNAA010000041">
    <property type="protein sequence ID" value="MBO1109853.1"/>
    <property type="molecule type" value="Genomic_DNA"/>
</dbReference>
<evidence type="ECO:0000259" key="4">
    <source>
        <dbReference type="Pfam" id="PF09394"/>
    </source>
</evidence>
<evidence type="ECO:0000313" key="5">
    <source>
        <dbReference type="EMBL" id="MBO1109853.1"/>
    </source>
</evidence>
<dbReference type="InterPro" id="IPR018990">
    <property type="entry name" value="Prot_inh_I42_chagasin"/>
</dbReference>
<evidence type="ECO:0000256" key="3">
    <source>
        <dbReference type="SAM" id="SignalP"/>
    </source>
</evidence>